<proteinExistence type="predicted"/>
<dbReference type="PATRIC" id="fig|742737.3.peg.236"/>
<dbReference type="InterPro" id="IPR050855">
    <property type="entry name" value="NDM-1-like"/>
</dbReference>
<dbReference type="Pfam" id="PF00753">
    <property type="entry name" value="Lactamase_B"/>
    <property type="match status" value="1"/>
</dbReference>
<dbReference type="InterPro" id="IPR001279">
    <property type="entry name" value="Metallo-B-lactamas"/>
</dbReference>
<comment type="caution">
    <text evidence="2">The sequence shown here is derived from an EMBL/GenBank/DDBJ whole genome shotgun (WGS) entry which is preliminary data.</text>
</comment>
<dbReference type="PANTHER" id="PTHR42951:SF22">
    <property type="entry name" value="METALLO BETA-LACTAMASE SUPERFAMILY LIPOPROTEIN"/>
    <property type="match status" value="1"/>
</dbReference>
<dbReference type="HOGENOM" id="CLU_030571_0_1_9"/>
<dbReference type="Proteomes" id="UP000005384">
    <property type="component" value="Unassembled WGS sequence"/>
</dbReference>
<evidence type="ECO:0000313" key="2">
    <source>
        <dbReference type="EMBL" id="EHI61791.1"/>
    </source>
</evidence>
<keyword evidence="3" id="KW-1185">Reference proteome</keyword>
<accession>G5I9Q2</accession>
<evidence type="ECO:0000259" key="1">
    <source>
        <dbReference type="SMART" id="SM00849"/>
    </source>
</evidence>
<dbReference type="SMART" id="SM00849">
    <property type="entry name" value="Lactamase_B"/>
    <property type="match status" value="1"/>
</dbReference>
<reference evidence="2 3" key="1">
    <citation type="submission" date="2011-08" db="EMBL/GenBank/DDBJ databases">
        <title>The Genome Sequence of Clostridium hathewayi WAL-18680.</title>
        <authorList>
            <consortium name="The Broad Institute Genome Sequencing Platform"/>
            <person name="Earl A."/>
            <person name="Ward D."/>
            <person name="Feldgarden M."/>
            <person name="Gevers D."/>
            <person name="Finegold S.M."/>
            <person name="Summanen P.H."/>
            <person name="Molitoris D.R."/>
            <person name="Song M."/>
            <person name="Daigneault M."/>
            <person name="Allen-Vercoe E."/>
            <person name="Young S.K."/>
            <person name="Zeng Q."/>
            <person name="Gargeya S."/>
            <person name="Fitzgerald M."/>
            <person name="Haas B."/>
            <person name="Abouelleil A."/>
            <person name="Alvarado L."/>
            <person name="Arachchi H.M."/>
            <person name="Berlin A."/>
            <person name="Brown A."/>
            <person name="Chapman S.B."/>
            <person name="Chen Z."/>
            <person name="Dunbar C."/>
            <person name="Freedman E."/>
            <person name="Gearin G."/>
            <person name="Gellesch M."/>
            <person name="Goldberg J."/>
            <person name="Griggs A."/>
            <person name="Gujja S."/>
            <person name="Heiman D."/>
            <person name="Howarth C."/>
            <person name="Larson L."/>
            <person name="Lui A."/>
            <person name="MacDonald P.J.P."/>
            <person name="Montmayeur A."/>
            <person name="Murphy C."/>
            <person name="Neiman D."/>
            <person name="Pearson M."/>
            <person name="Priest M."/>
            <person name="Roberts A."/>
            <person name="Saif S."/>
            <person name="Shea T."/>
            <person name="Shenoy N."/>
            <person name="Sisk P."/>
            <person name="Stolte C."/>
            <person name="Sykes S."/>
            <person name="Wortman J."/>
            <person name="Nusbaum C."/>
            <person name="Birren B."/>
        </authorList>
    </citation>
    <scope>NUCLEOTIDE SEQUENCE [LARGE SCALE GENOMIC DNA]</scope>
    <source>
        <strain evidence="2 3">WAL-18680</strain>
    </source>
</reference>
<feature type="domain" description="Metallo-beta-lactamase" evidence="1">
    <location>
        <begin position="29"/>
        <end position="220"/>
    </location>
</feature>
<dbReference type="PANTHER" id="PTHR42951">
    <property type="entry name" value="METALLO-BETA-LACTAMASE DOMAIN-CONTAINING"/>
    <property type="match status" value="1"/>
</dbReference>
<dbReference type="RefSeq" id="WP_006778224.1">
    <property type="nucleotide sequence ID" value="NZ_CP040506.1"/>
</dbReference>
<organism evidence="2 3">
    <name type="scientific">Hungatella hathewayi WAL-18680</name>
    <dbReference type="NCBI Taxonomy" id="742737"/>
    <lineage>
        <taxon>Bacteria</taxon>
        <taxon>Bacillati</taxon>
        <taxon>Bacillota</taxon>
        <taxon>Clostridia</taxon>
        <taxon>Lachnospirales</taxon>
        <taxon>Lachnospiraceae</taxon>
        <taxon>Hungatella</taxon>
    </lineage>
</organism>
<dbReference type="OrthoDB" id="11380at2"/>
<dbReference type="EMBL" id="ADLN01000001">
    <property type="protein sequence ID" value="EHI61791.1"/>
    <property type="molecule type" value="Genomic_DNA"/>
</dbReference>
<dbReference type="AlphaFoldDB" id="G5I9Q2"/>
<name>G5I9Q2_9FIRM</name>
<gene>
    <name evidence="2" type="ORF">HMPREF9473_00242</name>
</gene>
<sequence length="278" mass="31526">MDNMNIQVINGYMVQLAAEHVWAVDEFGADMCYVVEGQERALVVDTGYGFGKLRDTVEQITSLPYVVVNTHGHMDHVCGNWQFETDTYMHEADLFLIEPEYLEKRWPASCEKTKKEPGFTGGVYVDGERVPVIQKPLPLKEHQIFDLGGRELEVLFTPGHTPGCIVLLDAQNRLLIAGDSVVSTPILIFDTYSATVEEYRNGLLKLLKREVEFDMILPGHYLRPIGKQYLYDLIACAEYILDGTAEPEPVDYSHMSEEPAVLYRYGKASIAYSEKHIR</sequence>
<protein>
    <recommendedName>
        <fullName evidence="1">Metallo-beta-lactamase domain-containing protein</fullName>
    </recommendedName>
</protein>
<dbReference type="SUPFAM" id="SSF56281">
    <property type="entry name" value="Metallo-hydrolase/oxidoreductase"/>
    <property type="match status" value="1"/>
</dbReference>
<dbReference type="InterPro" id="IPR036866">
    <property type="entry name" value="RibonucZ/Hydroxyglut_hydro"/>
</dbReference>
<dbReference type="Gene3D" id="3.60.15.10">
    <property type="entry name" value="Ribonuclease Z/Hydroxyacylglutathione hydrolase-like"/>
    <property type="match status" value="1"/>
</dbReference>
<evidence type="ECO:0000313" key="3">
    <source>
        <dbReference type="Proteomes" id="UP000005384"/>
    </source>
</evidence>